<reference evidence="5" key="1">
    <citation type="journal article" date="2019" name="Int. J. Syst. Evol. Microbiol.">
        <title>The Global Catalogue of Microorganisms (GCM) 10K type strain sequencing project: providing services to taxonomists for standard genome sequencing and annotation.</title>
        <authorList>
            <consortium name="The Broad Institute Genomics Platform"/>
            <consortium name="The Broad Institute Genome Sequencing Center for Infectious Disease"/>
            <person name="Wu L."/>
            <person name="Ma J."/>
        </authorList>
    </citation>
    <scope>NUCLEOTIDE SEQUENCE [LARGE SCALE GENOMIC DNA]</scope>
    <source>
        <strain evidence="5">JCM 16546</strain>
    </source>
</reference>
<dbReference type="InterPro" id="IPR058407">
    <property type="entry name" value="DUF8094"/>
</dbReference>
<evidence type="ECO:0000313" key="5">
    <source>
        <dbReference type="Proteomes" id="UP001410795"/>
    </source>
</evidence>
<name>A0ABP7B450_9MICO</name>
<feature type="transmembrane region" description="Helical" evidence="2">
    <location>
        <begin position="284"/>
        <end position="306"/>
    </location>
</feature>
<keyword evidence="5" id="KW-1185">Reference proteome</keyword>
<evidence type="ECO:0000256" key="2">
    <source>
        <dbReference type="SAM" id="Phobius"/>
    </source>
</evidence>
<dbReference type="Proteomes" id="UP001410795">
    <property type="component" value="Unassembled WGS sequence"/>
</dbReference>
<keyword evidence="2" id="KW-0472">Membrane</keyword>
<feature type="region of interest" description="Disordered" evidence="1">
    <location>
        <begin position="207"/>
        <end position="280"/>
    </location>
</feature>
<proteinExistence type="predicted"/>
<dbReference type="EMBL" id="BAAAYV010000002">
    <property type="protein sequence ID" value="GAA3647365.1"/>
    <property type="molecule type" value="Genomic_DNA"/>
</dbReference>
<evidence type="ECO:0000256" key="1">
    <source>
        <dbReference type="SAM" id="MobiDB-lite"/>
    </source>
</evidence>
<accession>A0ABP7B450</accession>
<dbReference type="RefSeq" id="WP_221856703.1">
    <property type="nucleotide sequence ID" value="NZ_BAAAYV010000002.1"/>
</dbReference>
<protein>
    <recommendedName>
        <fullName evidence="3">DUF8094 domain-containing protein</fullName>
    </recommendedName>
</protein>
<feature type="domain" description="DUF8094" evidence="3">
    <location>
        <begin position="329"/>
        <end position="625"/>
    </location>
</feature>
<feature type="compositionally biased region" description="Low complexity" evidence="1">
    <location>
        <begin position="223"/>
        <end position="235"/>
    </location>
</feature>
<evidence type="ECO:0000259" key="3">
    <source>
        <dbReference type="Pfam" id="PF26366"/>
    </source>
</evidence>
<keyword evidence="2" id="KW-1133">Transmembrane helix</keyword>
<dbReference type="Pfam" id="PF26366">
    <property type="entry name" value="DUF8094"/>
    <property type="match status" value="1"/>
</dbReference>
<feature type="transmembrane region" description="Helical" evidence="2">
    <location>
        <begin position="177"/>
        <end position="198"/>
    </location>
</feature>
<organism evidence="4 5">
    <name type="scientific">Microbacterium marinilacus</name>
    <dbReference type="NCBI Taxonomy" id="415209"/>
    <lineage>
        <taxon>Bacteria</taxon>
        <taxon>Bacillati</taxon>
        <taxon>Actinomycetota</taxon>
        <taxon>Actinomycetes</taxon>
        <taxon>Micrococcales</taxon>
        <taxon>Microbacteriaceae</taxon>
        <taxon>Microbacterium</taxon>
    </lineage>
</organism>
<evidence type="ECO:0000313" key="4">
    <source>
        <dbReference type="EMBL" id="GAA3647365.1"/>
    </source>
</evidence>
<gene>
    <name evidence="4" type="ORF">GCM10022202_03450</name>
</gene>
<comment type="caution">
    <text evidence="4">The sequence shown here is derived from an EMBL/GenBank/DDBJ whole genome shotgun (WGS) entry which is preliminary data.</text>
</comment>
<keyword evidence="2" id="KW-0812">Transmembrane</keyword>
<sequence length="640" mass="67207">MRFVWAVIAFVLAAALIGAGIAQRTVFLGPDTATVRIDSSGEQPYTLVDADVFRAHSGTQTLEITGDAQVYAAYGRTADMEAWLSDAPYAHVTLDDEATQASAVPEIATEASDGEGDFAGRDPRGSDLWLQEYEADGELSTRLQLPEGVSVLIASDGTAPAPSEVSIQWPISNATPWAGPLIVAGGLLLLLGLILYALGVRHVRRSRGPRRKGVVMPPTEPLAVRGARSRAGVAAPEPRKEIGPSDEVDADRPGDEPTPDEPAAGAGEGSAQGQRPGTRRGRRALIAVPAFGLSLALLTGCSPDIWPQVAQTPTPTPTPTVVAPENQQAPALTDAQASRIVQEISETVAAADEARDIDLAAQRLDGVVLDLRKVNYDIRGEVEDYPAPSAIPGASVRVLLPQAFDEWPRSAMVVVEPDDDEQAPPTILTISQADQWADYKATSIASLEAAVEIPNLAPSWLGAALVPPDSSFLAIAPNALGDAYADILANGEDSEFASLFDLDGDMFRVAVEEARAETLAGFNETAAETGEMRFEQSAGPGEPLALATLESGAIVSVTVDTRIVTRPTVEDGVVKFADNKGVVALVGEETSTTGVIETATNQLFFSVPARGSSEKIRLLGYASGLSGAQLIEDEPAGEEQ</sequence>